<comment type="subunit">
    <text evidence="2">Single-chain monomer with multiple functions.</text>
</comment>
<dbReference type="EC" id="2.7.7.7" evidence="3"/>
<gene>
    <name evidence="7" type="ORF">FPQ14_11530</name>
</gene>
<dbReference type="SUPFAM" id="SSF56672">
    <property type="entry name" value="DNA/RNA polymerases"/>
    <property type="match status" value="1"/>
</dbReference>
<dbReference type="RefSeq" id="WP_144190348.1">
    <property type="nucleotide sequence ID" value="NZ_VMHL01000006.1"/>
</dbReference>
<sequence>MKPILYLDTETYNETPITHGVYAYAEKAEVMLLQYAFNDSPVYVVDLTAGDPVPQEVINLMLNPEVILFAQNSMFDRTVLARGNLFKNRPDIIEAISNPKRWRDSMVIAYAHSLKGSLGDLCSIFKLDEDQAKDKAGRNLINLFCKPRPKNSKIRRATYKTHPEEWEAFKLYAKQDIVSLREIIKKMPNWNMPDGSNELALWHLDQTINDRGVCIDVDLAKKAVECIEAEQQRLAVQTQDITEGEVQAATQRDAMLRHIAGAYGITFKDLTASTIERRLNDPDLPDALKELLAVRQQASTTSTSKYKALINRVSTDGRLRGTLQFMGAPRTGRWAGRGFQPQNLTRPTLEQWEIDLGIEAIKSGNADLITDNIMKLTSNTLRGCICAPEGYKLVVSDLSNIEGRVLAWLAGEEWKLKAFYDYDSGQGHDLYKLSYSKAFGVNPNYVTKEQRQIGKVQELALGYEGGVGAFITFSMAYGIDLDAMADIAIQNVDVRILEEAKSAYRWAVDNKRTYGLSDKAYIICDSFKRAWRKSHPAITEFWKGLDMGVRYVLNGHCATTTVKQLVIDKVGAWLRIKLPSGRYLCYPGARIDDKGKISYMGQNTYSRKWERINTYGGKIAENITQAVARDVMAHSMPCIDEMGFKIVLTVHDEIITEAPDLPDYSHDYLSHMLSTPPEWAQGLPLAAAGFESYRYKKD</sequence>
<feature type="domain" description="DNA-directed DNA polymerase family A palm" evidence="6">
    <location>
        <begin position="378"/>
        <end position="662"/>
    </location>
</feature>
<dbReference type="InterPro" id="IPR001098">
    <property type="entry name" value="DNA-dir_DNA_pol_A_palm_dom"/>
</dbReference>
<dbReference type="Gene3D" id="1.10.150.20">
    <property type="entry name" value="5' to 3' exonuclease, C-terminal subdomain"/>
    <property type="match status" value="1"/>
</dbReference>
<evidence type="ECO:0000259" key="6">
    <source>
        <dbReference type="SMART" id="SM00482"/>
    </source>
</evidence>
<dbReference type="Pfam" id="PF00476">
    <property type="entry name" value="DNA_pol_A"/>
    <property type="match status" value="1"/>
</dbReference>
<dbReference type="Gene3D" id="3.30.70.370">
    <property type="match status" value="1"/>
</dbReference>
<comment type="catalytic activity">
    <reaction evidence="5">
        <text>DNA(n) + a 2'-deoxyribonucleoside 5'-triphosphate = DNA(n+1) + diphosphate</text>
        <dbReference type="Rhea" id="RHEA:22508"/>
        <dbReference type="Rhea" id="RHEA-COMP:17339"/>
        <dbReference type="Rhea" id="RHEA-COMP:17340"/>
        <dbReference type="ChEBI" id="CHEBI:33019"/>
        <dbReference type="ChEBI" id="CHEBI:61560"/>
        <dbReference type="ChEBI" id="CHEBI:173112"/>
        <dbReference type="EC" id="2.7.7.7"/>
    </reaction>
</comment>
<dbReference type="AlphaFoldDB" id="A0A556RGG3"/>
<dbReference type="PANTHER" id="PTHR10133:SF27">
    <property type="entry name" value="DNA POLYMERASE NU"/>
    <property type="match status" value="1"/>
</dbReference>
<dbReference type="SUPFAM" id="SSF53098">
    <property type="entry name" value="Ribonuclease H-like"/>
    <property type="match status" value="1"/>
</dbReference>
<dbReference type="InterPro" id="IPR002298">
    <property type="entry name" value="DNA_polymerase_A"/>
</dbReference>
<accession>A0A556RGG3</accession>
<dbReference type="GO" id="GO:0003677">
    <property type="term" value="F:DNA binding"/>
    <property type="evidence" value="ECO:0007669"/>
    <property type="project" value="InterPro"/>
</dbReference>
<comment type="caution">
    <text evidence="7">The sequence shown here is derived from an EMBL/GenBank/DDBJ whole genome shotgun (WGS) entry which is preliminary data.</text>
</comment>
<evidence type="ECO:0000256" key="2">
    <source>
        <dbReference type="ARBA" id="ARBA00011541"/>
    </source>
</evidence>
<name>A0A556RGG3_9GAMM</name>
<dbReference type="InterPro" id="IPR043502">
    <property type="entry name" value="DNA/RNA_pol_sf"/>
</dbReference>
<protein>
    <recommendedName>
        <fullName evidence="3">DNA-directed DNA polymerase</fullName>
        <ecNumber evidence="3">2.7.7.7</ecNumber>
    </recommendedName>
</protein>
<dbReference type="Gene3D" id="3.30.420.10">
    <property type="entry name" value="Ribonuclease H-like superfamily/Ribonuclease H"/>
    <property type="match status" value="1"/>
</dbReference>
<evidence type="ECO:0000256" key="5">
    <source>
        <dbReference type="ARBA" id="ARBA00049244"/>
    </source>
</evidence>
<dbReference type="EMBL" id="VMHL01000006">
    <property type="protein sequence ID" value="TSJ87966.1"/>
    <property type="molecule type" value="Genomic_DNA"/>
</dbReference>
<dbReference type="PANTHER" id="PTHR10133">
    <property type="entry name" value="DNA POLYMERASE I"/>
    <property type="match status" value="1"/>
</dbReference>
<evidence type="ECO:0000313" key="8">
    <source>
        <dbReference type="Proteomes" id="UP000319138"/>
    </source>
</evidence>
<dbReference type="Proteomes" id="UP000319138">
    <property type="component" value="Unassembled WGS sequence"/>
</dbReference>
<evidence type="ECO:0000313" key="7">
    <source>
        <dbReference type="EMBL" id="TSJ87966.1"/>
    </source>
</evidence>
<dbReference type="InterPro" id="IPR012337">
    <property type="entry name" value="RNaseH-like_sf"/>
</dbReference>
<evidence type="ECO:0000256" key="1">
    <source>
        <dbReference type="ARBA" id="ARBA00007705"/>
    </source>
</evidence>
<dbReference type="GO" id="GO:0006302">
    <property type="term" value="P:double-strand break repair"/>
    <property type="evidence" value="ECO:0007669"/>
    <property type="project" value="TreeGrafter"/>
</dbReference>
<dbReference type="InterPro" id="IPR036397">
    <property type="entry name" value="RNaseH_sf"/>
</dbReference>
<organism evidence="7 8">
    <name type="scientific">Gilliamella apicola</name>
    <dbReference type="NCBI Taxonomy" id="1196095"/>
    <lineage>
        <taxon>Bacteria</taxon>
        <taxon>Pseudomonadati</taxon>
        <taxon>Pseudomonadota</taxon>
        <taxon>Gammaproteobacteria</taxon>
        <taxon>Orbales</taxon>
        <taxon>Orbaceae</taxon>
        <taxon>Gilliamella</taxon>
    </lineage>
</organism>
<dbReference type="SMART" id="SM00482">
    <property type="entry name" value="POLAc"/>
    <property type="match status" value="1"/>
</dbReference>
<proteinExistence type="inferred from homology"/>
<evidence type="ECO:0000256" key="3">
    <source>
        <dbReference type="ARBA" id="ARBA00012417"/>
    </source>
</evidence>
<comment type="similarity">
    <text evidence="1">Belongs to the DNA polymerase type-A family.</text>
</comment>
<dbReference type="GO" id="GO:0003887">
    <property type="term" value="F:DNA-directed DNA polymerase activity"/>
    <property type="evidence" value="ECO:0007669"/>
    <property type="project" value="UniProtKB-EC"/>
</dbReference>
<dbReference type="GO" id="GO:0006261">
    <property type="term" value="P:DNA-templated DNA replication"/>
    <property type="evidence" value="ECO:0007669"/>
    <property type="project" value="InterPro"/>
</dbReference>
<keyword evidence="4" id="KW-0235">DNA replication</keyword>
<reference evidence="7 8" key="1">
    <citation type="submission" date="2019-07" db="EMBL/GenBank/DDBJ databases">
        <title>Gilliamella genomes.</title>
        <authorList>
            <person name="Zheng H."/>
        </authorList>
    </citation>
    <scope>NUCLEOTIDE SEQUENCE [LARGE SCALE GENOMIC DNA]</scope>
    <source>
        <strain evidence="7 8">W8131</strain>
    </source>
</reference>
<evidence type="ECO:0000256" key="4">
    <source>
        <dbReference type="ARBA" id="ARBA00022705"/>
    </source>
</evidence>